<protein>
    <submittedName>
        <fullName evidence="2">Uncharacterized protein</fullName>
    </submittedName>
</protein>
<dbReference type="Gramene" id="ERM99901">
    <property type="protein sequence ID" value="ERM99901"/>
    <property type="gene ID" value="AMTR_s00110p00055190"/>
</dbReference>
<name>W1NS81_AMBTC</name>
<dbReference type="Proteomes" id="UP000017836">
    <property type="component" value="Unassembled WGS sequence"/>
</dbReference>
<feature type="compositionally biased region" description="Basic and acidic residues" evidence="1">
    <location>
        <begin position="42"/>
        <end position="51"/>
    </location>
</feature>
<dbReference type="HOGENOM" id="CLU_1637699_0_0_1"/>
<evidence type="ECO:0000313" key="3">
    <source>
        <dbReference type="Proteomes" id="UP000017836"/>
    </source>
</evidence>
<reference evidence="3" key="1">
    <citation type="journal article" date="2013" name="Science">
        <title>The Amborella genome and the evolution of flowering plants.</title>
        <authorList>
            <consortium name="Amborella Genome Project"/>
        </authorList>
    </citation>
    <scope>NUCLEOTIDE SEQUENCE [LARGE SCALE GENOMIC DNA]</scope>
</reference>
<organism evidence="2 3">
    <name type="scientific">Amborella trichopoda</name>
    <dbReference type="NCBI Taxonomy" id="13333"/>
    <lineage>
        <taxon>Eukaryota</taxon>
        <taxon>Viridiplantae</taxon>
        <taxon>Streptophyta</taxon>
        <taxon>Embryophyta</taxon>
        <taxon>Tracheophyta</taxon>
        <taxon>Spermatophyta</taxon>
        <taxon>Magnoliopsida</taxon>
        <taxon>Amborellales</taxon>
        <taxon>Amborellaceae</taxon>
        <taxon>Amborella</taxon>
    </lineage>
</organism>
<dbReference type="EMBL" id="KI394965">
    <property type="protein sequence ID" value="ERM99901.1"/>
    <property type="molecule type" value="Genomic_DNA"/>
</dbReference>
<feature type="compositionally biased region" description="Basic residues" evidence="1">
    <location>
        <begin position="52"/>
        <end position="63"/>
    </location>
</feature>
<gene>
    <name evidence="2" type="ORF">AMTR_s00110p00055190</name>
</gene>
<feature type="region of interest" description="Disordered" evidence="1">
    <location>
        <begin position="1"/>
        <end position="71"/>
    </location>
</feature>
<feature type="compositionally biased region" description="Basic and acidic residues" evidence="1">
    <location>
        <begin position="1"/>
        <end position="16"/>
    </location>
</feature>
<evidence type="ECO:0000313" key="2">
    <source>
        <dbReference type="EMBL" id="ERM99901.1"/>
    </source>
</evidence>
<dbReference type="AlphaFoldDB" id="W1NS81"/>
<sequence>MLLTKEEAAKVGMRGEEELEEEETPARVSDVCSPVVGIGEGTAKDGGDRPSRRGWNKQLRRGGGRGGRVQGEPLGLEVLRRRGIAAQRERERERREGGGVCRGGVTREEKVRERRRLGEGGTIEEGEWGRGVTIEEAGGGGGFRIGVSPWGGKKPRGNGLEG</sequence>
<proteinExistence type="predicted"/>
<feature type="region of interest" description="Disordered" evidence="1">
    <location>
        <begin position="122"/>
        <end position="162"/>
    </location>
</feature>
<evidence type="ECO:0000256" key="1">
    <source>
        <dbReference type="SAM" id="MobiDB-lite"/>
    </source>
</evidence>
<accession>W1NS81</accession>
<keyword evidence="3" id="KW-1185">Reference proteome</keyword>